<dbReference type="InterPro" id="IPR013041">
    <property type="entry name" value="Clathrin_app_Ig-like_sf"/>
</dbReference>
<keyword evidence="4 11" id="KW-0963">Cytoplasm</keyword>
<dbReference type="GO" id="GO:0000139">
    <property type="term" value="C:Golgi membrane"/>
    <property type="evidence" value="ECO:0007669"/>
    <property type="project" value="UniProtKB-SubCell"/>
</dbReference>
<organism evidence="16">
    <name type="scientific">Lotharella globosa</name>
    <dbReference type="NCBI Taxonomy" id="91324"/>
    <lineage>
        <taxon>Eukaryota</taxon>
        <taxon>Sar</taxon>
        <taxon>Rhizaria</taxon>
        <taxon>Cercozoa</taxon>
        <taxon>Chlorarachniophyceae</taxon>
        <taxon>Lotharella</taxon>
    </lineage>
</organism>
<evidence type="ECO:0000256" key="5">
    <source>
        <dbReference type="ARBA" id="ARBA00022737"/>
    </source>
</evidence>
<keyword evidence="7 11" id="KW-0653">Protein transport</keyword>
<keyword evidence="8 11" id="KW-0333">Golgi apparatus</keyword>
<accession>A0A6V3PUR7</accession>
<dbReference type="InterPro" id="IPR002553">
    <property type="entry name" value="Clathrin/coatomer_adapt-like_N"/>
</dbReference>
<dbReference type="GO" id="GO:0005198">
    <property type="term" value="F:structural molecule activity"/>
    <property type="evidence" value="ECO:0007669"/>
    <property type="project" value="InterPro"/>
</dbReference>
<evidence type="ECO:0000259" key="13">
    <source>
        <dbReference type="Pfam" id="PF01602"/>
    </source>
</evidence>
<dbReference type="InterPro" id="IPR009028">
    <property type="entry name" value="Coatomer/calthrin_app_sub_C"/>
</dbReference>
<evidence type="ECO:0000256" key="2">
    <source>
        <dbReference type="ARBA" id="ARBA00010720"/>
    </source>
</evidence>
<feature type="domain" description="Clathrin/coatomer adaptor adaptin-like N-terminal" evidence="13">
    <location>
        <begin position="26"/>
        <end position="536"/>
    </location>
</feature>
<dbReference type="GO" id="GO:0006886">
    <property type="term" value="P:intracellular protein transport"/>
    <property type="evidence" value="ECO:0007669"/>
    <property type="project" value="InterPro"/>
</dbReference>
<dbReference type="SUPFAM" id="SSF49348">
    <property type="entry name" value="Clathrin adaptor appendage domain"/>
    <property type="match status" value="1"/>
</dbReference>
<dbReference type="InterPro" id="IPR013040">
    <property type="entry name" value="Coatomer_gsu_app_Ig-like_dom"/>
</dbReference>
<feature type="domain" description="Coatomer subunit gamma C-terminal" evidence="15">
    <location>
        <begin position="770"/>
        <end position="887"/>
    </location>
</feature>
<dbReference type="PANTHER" id="PTHR10261:SF0">
    <property type="entry name" value="COATOMER SUBUNIT GAMMA-2"/>
    <property type="match status" value="1"/>
</dbReference>
<keyword evidence="10 11" id="KW-0968">Cytoplasmic vesicle</keyword>
<sequence>MEGVKTKGEDGEAVEPSPYDGIQKNAVLHEAKCFNDKQISARTCSEVLTKIMYLIIQGEEFSPSEISKVFFSVTKLFNSRDVHLRRMVYLSLKNLPADPEEAMMVVNCLAKDMTGKTDLYRANAIRVLAKILHPSMIGSFERFMKQAIIDKDPYVVSAALLAGNHMLKSGADSIKRWSSEVQEALNNPSPMVQLHALLLLFKLKQYDPLAISKLASNLARAPPKGPLAQVLLIRCIASVIRRQPQPDRELLKFLQDLLHDKSFTVMYEAARTICALPNINRTQVISAIGVLQEFLSSPVAAQRFAAVRTLSKVVLRFPIAVAPCSVDLEHLINDSNRNVATIAITTLLRTGVEQNVDRLMKSIAGFMTDTSDEFKIVLIDAIKSLCLKFKHRHKTLLAFLSASLREEGGKEYKRAIMNAILEIIEKIPETKETGLEQFCEFIEDCEFPKLSMKILDLLGTEGPKTKHPGRYIRFIFNRVILETASVRSAAVTALARFGAHVPELTPSIRVLLSRCAADDDDEVRDRAVLFLHLLQGKDLSLAQEFFKSDAPAEPKRLTASLEAFLQSKMEVPFDVKKHLVEVIEEKKKVADEKSDSKANGTKSRGGAVTATKPEARNEMYKELLNKYPYFSTLGKLFKSCAPVELTESETEYVVSCVKHIYKEHVVLQFNVTNNMEDQLLENVTVEIETEDPDWAEEKVIAAESIAFGTTGVCFVCISRPIDDSKRENFASGTITNVLKFLVKDVEDGVAQGVATEDEYTLEDLEVVESDFMQAVTTIRTMDFKKQWDSLSNVQAGKKFSLGLDDLQSAVDAVIDLLGMGACESMNEVAENARSHGVFMVGKFLSSGKVLPVLCKAGFMLDQRHGVTLKIAIRCPDANISKLLTNSVR</sequence>
<comment type="subunit">
    <text evidence="11">Oligomeric complex.</text>
</comment>
<evidence type="ECO:0000256" key="9">
    <source>
        <dbReference type="ARBA" id="ARBA00023136"/>
    </source>
</evidence>
<evidence type="ECO:0000259" key="15">
    <source>
        <dbReference type="Pfam" id="PF16381"/>
    </source>
</evidence>
<reference evidence="16" key="1">
    <citation type="submission" date="2021-01" db="EMBL/GenBank/DDBJ databases">
        <authorList>
            <person name="Corre E."/>
            <person name="Pelletier E."/>
            <person name="Niang G."/>
            <person name="Scheremetjew M."/>
            <person name="Finn R."/>
            <person name="Kale V."/>
            <person name="Holt S."/>
            <person name="Cochrane G."/>
            <person name="Meng A."/>
            <person name="Brown T."/>
            <person name="Cohen L."/>
        </authorList>
    </citation>
    <scope>NUCLEOTIDE SEQUENCE</scope>
    <source>
        <strain evidence="16">CCCM811</strain>
    </source>
</reference>
<feature type="domain" description="Coatomer gamma subunit appendage Ig-like subdomain" evidence="14">
    <location>
        <begin position="619"/>
        <end position="766"/>
    </location>
</feature>
<dbReference type="GO" id="GO:0006891">
    <property type="term" value="P:intra-Golgi vesicle-mediated transport"/>
    <property type="evidence" value="ECO:0007669"/>
    <property type="project" value="TreeGrafter"/>
</dbReference>
<dbReference type="Gene3D" id="3.30.310.10">
    <property type="entry name" value="TATA-Binding Protein"/>
    <property type="match status" value="1"/>
</dbReference>
<dbReference type="EMBL" id="HBIV01031541">
    <property type="protein sequence ID" value="CAE0670847.1"/>
    <property type="molecule type" value="Transcribed_RNA"/>
</dbReference>
<dbReference type="InterPro" id="IPR011989">
    <property type="entry name" value="ARM-like"/>
</dbReference>
<evidence type="ECO:0000259" key="14">
    <source>
        <dbReference type="Pfam" id="PF08752"/>
    </source>
</evidence>
<evidence type="ECO:0000256" key="7">
    <source>
        <dbReference type="ARBA" id="ARBA00022927"/>
    </source>
</evidence>
<evidence type="ECO:0000256" key="11">
    <source>
        <dbReference type="PIRNR" id="PIRNR037093"/>
    </source>
</evidence>
<dbReference type="PIRSF" id="PIRSF037093">
    <property type="entry name" value="Coatomer_gamma_subunit"/>
    <property type="match status" value="1"/>
</dbReference>
<evidence type="ECO:0000256" key="3">
    <source>
        <dbReference type="ARBA" id="ARBA00022448"/>
    </source>
</evidence>
<dbReference type="FunFam" id="1.25.10.10:FF:000071">
    <property type="entry name" value="Coatomer subunit gamma"/>
    <property type="match status" value="1"/>
</dbReference>
<comment type="similarity">
    <text evidence="2 11">Belongs to the COPG family.</text>
</comment>
<dbReference type="PANTHER" id="PTHR10261">
    <property type="entry name" value="COATOMER SUBUNIT GAMMA"/>
    <property type="match status" value="1"/>
</dbReference>
<dbReference type="FunFam" id="2.60.40.1480:FF:000001">
    <property type="entry name" value="Coatomer subunit gamma"/>
    <property type="match status" value="1"/>
</dbReference>
<protein>
    <recommendedName>
        <fullName evidence="11">Coatomer subunit gamma</fullName>
    </recommendedName>
</protein>
<dbReference type="GO" id="GO:0030126">
    <property type="term" value="C:COPI vesicle coat"/>
    <property type="evidence" value="ECO:0007669"/>
    <property type="project" value="InterPro"/>
</dbReference>
<evidence type="ECO:0000256" key="8">
    <source>
        <dbReference type="ARBA" id="ARBA00023034"/>
    </source>
</evidence>
<dbReference type="Gene3D" id="2.60.40.1480">
    <property type="entry name" value="Coatomer, gamma subunit, appendage domain"/>
    <property type="match status" value="1"/>
</dbReference>
<dbReference type="Pfam" id="PF08752">
    <property type="entry name" value="COP-gamma_platf"/>
    <property type="match status" value="1"/>
</dbReference>
<dbReference type="Pfam" id="PF16381">
    <property type="entry name" value="Coatomer_g_Cpla"/>
    <property type="match status" value="1"/>
</dbReference>
<dbReference type="Pfam" id="PF01602">
    <property type="entry name" value="Adaptin_N"/>
    <property type="match status" value="1"/>
</dbReference>
<feature type="region of interest" description="Disordered" evidence="12">
    <location>
        <begin position="590"/>
        <end position="611"/>
    </location>
</feature>
<comment type="subcellular location">
    <subcellularLocation>
        <location evidence="11">Cytoplasm</location>
    </subcellularLocation>
    <subcellularLocation>
        <location evidence="1 11">Golgi apparatus membrane</location>
        <topology evidence="1 11">Peripheral membrane protein</topology>
        <orientation evidence="1 11">Cytoplasmic side</orientation>
    </subcellularLocation>
    <subcellularLocation>
        <location evidence="11">Cytoplasmic vesicle</location>
        <location evidence="11">COPI-coated vesicle membrane</location>
        <topology evidence="11">Peripheral membrane protein</topology>
        <orientation evidence="11">Cytoplasmic side</orientation>
    </subcellularLocation>
</comment>
<evidence type="ECO:0000256" key="10">
    <source>
        <dbReference type="ARBA" id="ARBA00023329"/>
    </source>
</evidence>
<dbReference type="Gene3D" id="1.25.10.10">
    <property type="entry name" value="Leucine-rich Repeat Variant"/>
    <property type="match status" value="2"/>
</dbReference>
<evidence type="ECO:0000256" key="4">
    <source>
        <dbReference type="ARBA" id="ARBA00022490"/>
    </source>
</evidence>
<dbReference type="InterPro" id="IPR012295">
    <property type="entry name" value="TBP_dom_sf"/>
</dbReference>
<keyword evidence="3 11" id="KW-0813">Transport</keyword>
<dbReference type="AlphaFoldDB" id="A0A6V3PUR7"/>
<proteinExistence type="inferred from homology"/>
<dbReference type="GO" id="GO:0005783">
    <property type="term" value="C:endoplasmic reticulum"/>
    <property type="evidence" value="ECO:0007669"/>
    <property type="project" value="TreeGrafter"/>
</dbReference>
<dbReference type="SUPFAM" id="SSF55711">
    <property type="entry name" value="Subdomain of clathrin and coatomer appendage domain"/>
    <property type="match status" value="1"/>
</dbReference>
<evidence type="ECO:0000256" key="12">
    <source>
        <dbReference type="SAM" id="MobiDB-lite"/>
    </source>
</evidence>
<dbReference type="GO" id="GO:0009306">
    <property type="term" value="P:protein secretion"/>
    <property type="evidence" value="ECO:0007669"/>
    <property type="project" value="TreeGrafter"/>
</dbReference>
<dbReference type="GO" id="GO:0005793">
    <property type="term" value="C:endoplasmic reticulum-Golgi intermediate compartment"/>
    <property type="evidence" value="ECO:0007669"/>
    <property type="project" value="TreeGrafter"/>
</dbReference>
<keyword evidence="5" id="KW-0677">Repeat</keyword>
<dbReference type="SUPFAM" id="SSF48371">
    <property type="entry name" value="ARM repeat"/>
    <property type="match status" value="1"/>
</dbReference>
<evidence type="ECO:0000256" key="1">
    <source>
        <dbReference type="ARBA" id="ARBA00004255"/>
    </source>
</evidence>
<dbReference type="InterPro" id="IPR016024">
    <property type="entry name" value="ARM-type_fold"/>
</dbReference>
<gene>
    <name evidence="16" type="ORF">LGLO00237_LOCUS22487</name>
</gene>
<dbReference type="InterPro" id="IPR032154">
    <property type="entry name" value="Coatomer_g_Cpla"/>
</dbReference>
<comment type="function">
    <text evidence="11">The coatomer is a cytosolic protein complex that binds to dilysine motifs and reversibly associates with Golgi non-clathrin-coated vesicles, which further mediate biosynthetic protein transport from the ER, via the Golgi up to the trans Golgi network. Coatomer complex is required for budding from Golgi membranes, and is essential for the retrograde Golgi-to-ER transport of dilysine-tagged proteins.</text>
</comment>
<dbReference type="InterPro" id="IPR037067">
    <property type="entry name" value="Coatomer_gsu_app_sf"/>
</dbReference>
<keyword evidence="9 11" id="KW-0472">Membrane</keyword>
<dbReference type="InterPro" id="IPR017106">
    <property type="entry name" value="Coatomer_gsu"/>
</dbReference>
<evidence type="ECO:0000313" key="16">
    <source>
        <dbReference type="EMBL" id="CAE0670847.1"/>
    </source>
</evidence>
<name>A0A6V3PUR7_9EUKA</name>
<keyword evidence="6 11" id="KW-0931">ER-Golgi transport</keyword>
<evidence type="ECO:0000256" key="6">
    <source>
        <dbReference type="ARBA" id="ARBA00022892"/>
    </source>
</evidence>
<dbReference type="GO" id="GO:0006888">
    <property type="term" value="P:endoplasmic reticulum to Golgi vesicle-mediated transport"/>
    <property type="evidence" value="ECO:0007669"/>
    <property type="project" value="TreeGrafter"/>
</dbReference>